<dbReference type="EMBL" id="JAGFNK010000226">
    <property type="protein sequence ID" value="KAI9457068.1"/>
    <property type="molecule type" value="Genomic_DNA"/>
</dbReference>
<proteinExistence type="predicted"/>
<dbReference type="Proteomes" id="UP001207468">
    <property type="component" value="Unassembled WGS sequence"/>
</dbReference>
<evidence type="ECO:0000313" key="2">
    <source>
        <dbReference type="Proteomes" id="UP001207468"/>
    </source>
</evidence>
<organism evidence="1 2">
    <name type="scientific">Russula earlei</name>
    <dbReference type="NCBI Taxonomy" id="71964"/>
    <lineage>
        <taxon>Eukaryota</taxon>
        <taxon>Fungi</taxon>
        <taxon>Dikarya</taxon>
        <taxon>Basidiomycota</taxon>
        <taxon>Agaricomycotina</taxon>
        <taxon>Agaricomycetes</taxon>
        <taxon>Russulales</taxon>
        <taxon>Russulaceae</taxon>
        <taxon>Russula</taxon>
    </lineage>
</organism>
<name>A0ACC0U2J7_9AGAM</name>
<sequence>MDLGIPSNSAPWSHLVPQEDQTSVWSETADNARPGPVNFDSLPGGSADIGWNTLLDVFRNGSGTFTAMDDTFPATSTPSPNSFERSGSFDYLDTEFHPHWQMPTLPFSEVDSVPSSASDDSWAELTTEPFQPPPVLDSVLVQSGFVTTTTTSHSQVDSTWPFGLGQFPCQLEHPYIYKSISGLIPLSYNAGSLVLAGVESSFQAGYRQARLYLPASGPPASDQDAFVVPQTLRGKRRQDEDHALEDANSEANNSQG</sequence>
<keyword evidence="2" id="KW-1185">Reference proteome</keyword>
<accession>A0ACC0U2J7</accession>
<evidence type="ECO:0000313" key="1">
    <source>
        <dbReference type="EMBL" id="KAI9457068.1"/>
    </source>
</evidence>
<gene>
    <name evidence="1" type="ORF">F5148DRAFT_1377853</name>
</gene>
<reference evidence="1" key="1">
    <citation type="submission" date="2021-03" db="EMBL/GenBank/DDBJ databases">
        <title>Evolutionary priming and transition to the ectomycorrhizal habit in an iconic lineage of mushroom-forming fungi: is preadaptation a requirement?</title>
        <authorList>
            <consortium name="DOE Joint Genome Institute"/>
            <person name="Looney B.P."/>
            <person name="Miyauchi S."/>
            <person name="Morin E."/>
            <person name="Drula E."/>
            <person name="Courty P.E."/>
            <person name="Chicoki N."/>
            <person name="Fauchery L."/>
            <person name="Kohler A."/>
            <person name="Kuo A."/>
            <person name="LaButti K."/>
            <person name="Pangilinan J."/>
            <person name="Lipzen A."/>
            <person name="Riley R."/>
            <person name="Andreopoulos W."/>
            <person name="He G."/>
            <person name="Johnson J."/>
            <person name="Barry K.W."/>
            <person name="Grigoriev I.V."/>
            <person name="Nagy L."/>
            <person name="Hibbett D."/>
            <person name="Henrissat B."/>
            <person name="Matheny P.B."/>
            <person name="Labbe J."/>
            <person name="Martin A.F."/>
        </authorList>
    </citation>
    <scope>NUCLEOTIDE SEQUENCE</scope>
    <source>
        <strain evidence="1">BPL698</strain>
    </source>
</reference>
<protein>
    <submittedName>
        <fullName evidence="1">Uncharacterized protein</fullName>
    </submittedName>
</protein>
<comment type="caution">
    <text evidence="1">The sequence shown here is derived from an EMBL/GenBank/DDBJ whole genome shotgun (WGS) entry which is preliminary data.</text>
</comment>